<dbReference type="Pfam" id="PF03704">
    <property type="entry name" value="BTAD"/>
    <property type="match status" value="1"/>
</dbReference>
<protein>
    <submittedName>
        <fullName evidence="9">AfsR family transcriptional regulator</fullName>
    </submittedName>
</protein>
<evidence type="ECO:0000256" key="3">
    <source>
        <dbReference type="ARBA" id="ARBA00023015"/>
    </source>
</evidence>
<dbReference type="Gene3D" id="3.40.50.300">
    <property type="entry name" value="P-loop containing nucleotide triphosphate hydrolases"/>
    <property type="match status" value="1"/>
</dbReference>
<feature type="compositionally biased region" description="Low complexity" evidence="7">
    <location>
        <begin position="394"/>
        <end position="418"/>
    </location>
</feature>
<name>M3EB85_9ACTN</name>
<reference evidence="10" key="1">
    <citation type="journal article" date="2013" name="Genome Announc.">
        <title>Draft Genome Sequence of Streptomyces bottropensis ATCC 25435, a Bottromycin-Producing Actinomycete.</title>
        <authorList>
            <person name="Zhang H."/>
            <person name="Zhou W."/>
            <person name="Zhuang Y."/>
            <person name="Liang X."/>
            <person name="Liu T."/>
        </authorList>
    </citation>
    <scope>NUCLEOTIDE SEQUENCE [LARGE SCALE GENOMIC DNA]</scope>
    <source>
        <strain evidence="10">ATCC 25435</strain>
    </source>
</reference>
<evidence type="ECO:0000313" key="10">
    <source>
        <dbReference type="Proteomes" id="UP000030760"/>
    </source>
</evidence>
<feature type="compositionally biased region" description="Gly residues" evidence="7">
    <location>
        <begin position="13"/>
        <end position="22"/>
    </location>
</feature>
<dbReference type="GO" id="GO:0043531">
    <property type="term" value="F:ADP binding"/>
    <property type="evidence" value="ECO:0007669"/>
    <property type="project" value="InterPro"/>
</dbReference>
<dbReference type="InterPro" id="IPR011990">
    <property type="entry name" value="TPR-like_helical_dom_sf"/>
</dbReference>
<dbReference type="Gene3D" id="1.25.40.10">
    <property type="entry name" value="Tetratricopeptide repeat domain"/>
    <property type="match status" value="1"/>
</dbReference>
<sequence length="761" mass="78639">MRMTGGPVVAGSGVTGSPGRAGRGAAATDRSGSAGVSLRFEVLGPLRVRRGEEDLDLGFPQQRALLALLVVRAGRPVPAGEIVDVLWPERAPASARNVVRRYAGSLRRLLEPGLPPRVPGHRLLRRAGGYLLAAAEEEVDLLRFRASTKRGKRAAATGRSEVASRHFVNALGEWRGPVGMGMPTAVRKHAVFAAVERELAGTARMAADAALLCGSSEQVLPPLRQALERDPLDESLHAALVLALAASGHQAEALTAYERVRRLLAEELGVAPGAELAAAHTRVLRQEWGAAGPRAAADPGPATTGSATLPGPSASTPQAGPPTDPAVGPDGDRADPVPGPRPAPALVPSALPSTGDTARPYAGARPSLGSGAFVGRRSELGRLAEITDAATRRAGTAPSADAPAPGAPDAPDAPGAPATVLISGMPGVGKSALALHWAHQVAGRFPDGRLHVGLRGFDPARAPLDPAAALRVMLAALGVPAARMPVRTDSLAGLYRSLLAGRRLLVVLDDAADTEQVRPLLPASPGCLTLVTSRNALSGLIASGTHPLRLDLPSAPDARAMLAARTGHARSAAEPGAADEIVVRCGRLPLALTLVATRAAARPDLPLSALASELRHAGNPLDAFTGTTATPRTHPGPAAPDPKPDTHPGDPPDLRTAFARSYRRLAPQSARLFRLSSLHPGRDLTPESAAALAGLPVRRARLLLDGLADAHLVAERAPGRYAQHDLLRAFAAELAATYDAPEERRAARRRLLGHGSPSGTP</sequence>
<dbReference type="InterPro" id="IPR051677">
    <property type="entry name" value="AfsR-DnrI-RedD_regulator"/>
</dbReference>
<dbReference type="SUPFAM" id="SSF46894">
    <property type="entry name" value="C-terminal effector domain of the bipartite response regulators"/>
    <property type="match status" value="1"/>
</dbReference>
<evidence type="ECO:0000256" key="6">
    <source>
        <dbReference type="PROSITE-ProRule" id="PRU01091"/>
    </source>
</evidence>
<dbReference type="CDD" id="cd15831">
    <property type="entry name" value="BTAD"/>
    <property type="match status" value="1"/>
</dbReference>
<evidence type="ECO:0000259" key="8">
    <source>
        <dbReference type="PROSITE" id="PS51755"/>
    </source>
</evidence>
<dbReference type="InterPro" id="IPR027417">
    <property type="entry name" value="P-loop_NTPase"/>
</dbReference>
<dbReference type="InterPro" id="IPR001867">
    <property type="entry name" value="OmpR/PhoB-type_DNA-bd"/>
</dbReference>
<gene>
    <name evidence="9" type="ORF">SBD_4995</name>
</gene>
<dbReference type="AlphaFoldDB" id="M3EB85"/>
<proteinExistence type="inferred from homology"/>
<dbReference type="Proteomes" id="UP000030760">
    <property type="component" value="Unassembled WGS sequence"/>
</dbReference>
<keyword evidence="5" id="KW-0804">Transcription</keyword>
<evidence type="ECO:0000256" key="5">
    <source>
        <dbReference type="ARBA" id="ARBA00023163"/>
    </source>
</evidence>
<dbReference type="EMBL" id="KB405089">
    <property type="protein sequence ID" value="EMF53451.1"/>
    <property type="molecule type" value="Genomic_DNA"/>
</dbReference>
<feature type="region of interest" description="Disordered" evidence="7">
    <location>
        <begin position="619"/>
        <end position="653"/>
    </location>
</feature>
<dbReference type="PRINTS" id="PR00364">
    <property type="entry name" value="DISEASERSIST"/>
</dbReference>
<dbReference type="InterPro" id="IPR016032">
    <property type="entry name" value="Sig_transdc_resp-reg_C-effctor"/>
</dbReference>
<dbReference type="GO" id="GO:0000160">
    <property type="term" value="P:phosphorelay signal transduction system"/>
    <property type="evidence" value="ECO:0007669"/>
    <property type="project" value="UniProtKB-KW"/>
</dbReference>
<feature type="region of interest" description="Disordered" evidence="7">
    <location>
        <begin position="290"/>
        <end position="373"/>
    </location>
</feature>
<keyword evidence="2" id="KW-0902">Two-component regulatory system</keyword>
<dbReference type="SUPFAM" id="SSF52540">
    <property type="entry name" value="P-loop containing nucleoside triphosphate hydrolases"/>
    <property type="match status" value="1"/>
</dbReference>
<feature type="domain" description="OmpR/PhoB-type" evidence="8">
    <location>
        <begin position="29"/>
        <end position="134"/>
    </location>
</feature>
<dbReference type="PROSITE" id="PS51755">
    <property type="entry name" value="OMPR_PHOB"/>
    <property type="match status" value="1"/>
</dbReference>
<dbReference type="SMART" id="SM00862">
    <property type="entry name" value="Trans_reg_C"/>
    <property type="match status" value="1"/>
</dbReference>
<dbReference type="InterPro" id="IPR005158">
    <property type="entry name" value="BTAD"/>
</dbReference>
<keyword evidence="4 6" id="KW-0238">DNA-binding</keyword>
<dbReference type="Gene3D" id="1.10.10.10">
    <property type="entry name" value="Winged helix-like DNA-binding domain superfamily/Winged helix DNA-binding domain"/>
    <property type="match status" value="1"/>
</dbReference>
<evidence type="ECO:0000256" key="2">
    <source>
        <dbReference type="ARBA" id="ARBA00023012"/>
    </source>
</evidence>
<feature type="region of interest" description="Disordered" evidence="7">
    <location>
        <begin position="1"/>
        <end position="30"/>
    </location>
</feature>
<evidence type="ECO:0000256" key="7">
    <source>
        <dbReference type="SAM" id="MobiDB-lite"/>
    </source>
</evidence>
<dbReference type="InterPro" id="IPR036388">
    <property type="entry name" value="WH-like_DNA-bd_sf"/>
</dbReference>
<feature type="region of interest" description="Disordered" evidence="7">
    <location>
        <begin position="389"/>
        <end position="418"/>
    </location>
</feature>
<accession>M3EB85</accession>
<evidence type="ECO:0000313" key="9">
    <source>
        <dbReference type="EMBL" id="EMF53451.1"/>
    </source>
</evidence>
<evidence type="ECO:0000256" key="4">
    <source>
        <dbReference type="ARBA" id="ARBA00023125"/>
    </source>
</evidence>
<dbReference type="PANTHER" id="PTHR35807:SF1">
    <property type="entry name" value="TRANSCRIPTIONAL REGULATOR REDD"/>
    <property type="match status" value="1"/>
</dbReference>
<evidence type="ECO:0000256" key="1">
    <source>
        <dbReference type="ARBA" id="ARBA00005820"/>
    </source>
</evidence>
<dbReference type="SUPFAM" id="SSF48452">
    <property type="entry name" value="TPR-like"/>
    <property type="match status" value="1"/>
</dbReference>
<dbReference type="SMART" id="SM01043">
    <property type="entry name" value="BTAD"/>
    <property type="match status" value="1"/>
</dbReference>
<keyword evidence="3" id="KW-0805">Transcription regulation</keyword>
<feature type="compositionally biased region" description="Low complexity" evidence="7">
    <location>
        <begin position="290"/>
        <end position="308"/>
    </location>
</feature>
<comment type="similarity">
    <text evidence="1">Belongs to the AfsR/DnrI/RedD regulatory family.</text>
</comment>
<dbReference type="PANTHER" id="PTHR35807">
    <property type="entry name" value="TRANSCRIPTIONAL REGULATOR REDD-RELATED"/>
    <property type="match status" value="1"/>
</dbReference>
<feature type="DNA-binding region" description="OmpR/PhoB-type" evidence="6">
    <location>
        <begin position="29"/>
        <end position="134"/>
    </location>
</feature>
<dbReference type="GO" id="GO:0006355">
    <property type="term" value="P:regulation of DNA-templated transcription"/>
    <property type="evidence" value="ECO:0007669"/>
    <property type="project" value="InterPro"/>
</dbReference>
<dbReference type="GO" id="GO:0003677">
    <property type="term" value="F:DNA binding"/>
    <property type="evidence" value="ECO:0007669"/>
    <property type="project" value="UniProtKB-UniRule"/>
</dbReference>
<organism evidence="9 10">
    <name type="scientific">Streptomyces bottropensis ATCC 25435</name>
    <dbReference type="NCBI Taxonomy" id="1054862"/>
    <lineage>
        <taxon>Bacteria</taxon>
        <taxon>Bacillati</taxon>
        <taxon>Actinomycetota</taxon>
        <taxon>Actinomycetes</taxon>
        <taxon>Kitasatosporales</taxon>
        <taxon>Streptomycetaceae</taxon>
        <taxon>Streptomyces</taxon>
    </lineage>
</organism>
<feature type="compositionally biased region" description="Basic and acidic residues" evidence="7">
    <location>
        <begin position="642"/>
        <end position="653"/>
    </location>
</feature>